<reference evidence="4 5" key="1">
    <citation type="submission" date="2008-11" db="EMBL/GenBank/DDBJ databases">
        <title>Draft genome sequence of Bacteroides pectinophilus (ATCC 43243).</title>
        <authorList>
            <person name="Sudarsanam P."/>
            <person name="Ley R."/>
            <person name="Guruge J."/>
            <person name="Turnbaugh P.J."/>
            <person name="Mahowald M."/>
            <person name="Liep D."/>
            <person name="Gordon J."/>
        </authorList>
    </citation>
    <scope>NUCLEOTIDE SEQUENCE [LARGE SCALE GENOMIC DNA]</scope>
    <source>
        <strain evidence="4 5">ATCC 43243</strain>
    </source>
</reference>
<feature type="region of interest" description="Disordered" evidence="2">
    <location>
        <begin position="1"/>
        <end position="25"/>
    </location>
</feature>
<dbReference type="CDD" id="cd06414">
    <property type="entry name" value="GH25_LytC-like"/>
    <property type="match status" value="1"/>
</dbReference>
<feature type="transmembrane region" description="Helical" evidence="3">
    <location>
        <begin position="31"/>
        <end position="52"/>
    </location>
</feature>
<name>B7AP44_9FIRM</name>
<evidence type="ECO:0008006" key="6">
    <source>
        <dbReference type="Google" id="ProtNLM"/>
    </source>
</evidence>
<comment type="similarity">
    <text evidence="1">Belongs to the glycosyl hydrolase 25 family.</text>
</comment>
<dbReference type="GO" id="GO:0016998">
    <property type="term" value="P:cell wall macromolecule catabolic process"/>
    <property type="evidence" value="ECO:0007669"/>
    <property type="project" value="InterPro"/>
</dbReference>
<evidence type="ECO:0000256" key="2">
    <source>
        <dbReference type="SAM" id="MobiDB-lite"/>
    </source>
</evidence>
<organism evidence="4 5">
    <name type="scientific">[Bacteroides] pectinophilus ATCC 43243</name>
    <dbReference type="NCBI Taxonomy" id="483218"/>
    <lineage>
        <taxon>Bacteria</taxon>
        <taxon>Bacillati</taxon>
        <taxon>Bacillota</taxon>
        <taxon>Clostridia</taxon>
        <taxon>Eubacteriales</taxon>
    </lineage>
</organism>
<evidence type="ECO:0000313" key="4">
    <source>
        <dbReference type="EMBL" id="EEC58318.1"/>
    </source>
</evidence>
<dbReference type="eggNOG" id="COG3757">
    <property type="taxonomic scope" value="Bacteria"/>
</dbReference>
<dbReference type="GO" id="GO:0016052">
    <property type="term" value="P:carbohydrate catabolic process"/>
    <property type="evidence" value="ECO:0007669"/>
    <property type="project" value="TreeGrafter"/>
</dbReference>
<evidence type="ECO:0000256" key="1">
    <source>
        <dbReference type="ARBA" id="ARBA00010646"/>
    </source>
</evidence>
<accession>B7AP44</accession>
<comment type="caution">
    <text evidence="4">The sequence shown here is derived from an EMBL/GenBank/DDBJ whole genome shotgun (WGS) entry which is preliminary data.</text>
</comment>
<dbReference type="GO" id="GO:0003796">
    <property type="term" value="F:lysozyme activity"/>
    <property type="evidence" value="ECO:0007669"/>
    <property type="project" value="InterPro"/>
</dbReference>
<dbReference type="STRING" id="483218.BACPEC_00448"/>
<dbReference type="HOGENOM" id="CLU_061767_0_0_9"/>
<dbReference type="EMBL" id="ABVQ01000034">
    <property type="protein sequence ID" value="EEC58318.1"/>
    <property type="molecule type" value="Genomic_DNA"/>
</dbReference>
<dbReference type="PANTHER" id="PTHR34135:SF2">
    <property type="entry name" value="LYSOZYME"/>
    <property type="match status" value="1"/>
</dbReference>
<dbReference type="Pfam" id="PF01183">
    <property type="entry name" value="Glyco_hydro_25"/>
    <property type="match status" value="1"/>
</dbReference>
<feature type="compositionally biased region" description="Polar residues" evidence="2">
    <location>
        <begin position="1"/>
        <end position="11"/>
    </location>
</feature>
<keyword evidence="3" id="KW-0472">Membrane</keyword>
<sequence>MNTQNINQENLSRQPKPQRQQKAKRQKASPYRYLLILAVVTIIAVVSIIAAVSANIKYRRQQKAYVEAGISNPAYSMDVANKMAQAAEAQGRQAVLDNMRENFSNGTSTISYLKKTFTDKIVFADDGRYVFVDINKSLPMHNLNLSAFSKDDRGFMNYSDAAIQTHRGIDVSKYQGDIDWSQVKTDGIEYAFLRVGYRSYGTGIIKEDEAFKTNAAGAIQNGLNVGAYFFSQAITTAEAEEEADFVINTLKPFKINYPVVIDVEEIVNDSYRQENLSQGELTDAVIAFCERIKAAGYTPMIYANIKGFASLVDISRLTAYDKWYADYNQTPYIPYDISIWQYSESGKVNGISTNVDLNISFKTW</sequence>
<proteinExistence type="inferred from homology"/>
<evidence type="ECO:0000256" key="3">
    <source>
        <dbReference type="SAM" id="Phobius"/>
    </source>
</evidence>
<dbReference type="InterPro" id="IPR002053">
    <property type="entry name" value="Glyco_hydro_25"/>
</dbReference>
<gene>
    <name evidence="4" type="ORF">BACPEC_00448</name>
</gene>
<keyword evidence="5" id="KW-1185">Reference proteome</keyword>
<evidence type="ECO:0000313" key="5">
    <source>
        <dbReference type="Proteomes" id="UP000003136"/>
    </source>
</evidence>
<dbReference type="GO" id="GO:0009253">
    <property type="term" value="P:peptidoglycan catabolic process"/>
    <property type="evidence" value="ECO:0007669"/>
    <property type="project" value="InterPro"/>
</dbReference>
<dbReference type="Proteomes" id="UP000003136">
    <property type="component" value="Unassembled WGS sequence"/>
</dbReference>
<dbReference type="SUPFAM" id="SSF51445">
    <property type="entry name" value="(Trans)glycosidases"/>
    <property type="match status" value="1"/>
</dbReference>
<dbReference type="AlphaFoldDB" id="B7AP44"/>
<dbReference type="InterPro" id="IPR017853">
    <property type="entry name" value="GH"/>
</dbReference>
<keyword evidence="3" id="KW-0812">Transmembrane</keyword>
<dbReference type="PROSITE" id="PS51904">
    <property type="entry name" value="GLYCOSYL_HYDROL_F25_2"/>
    <property type="match status" value="1"/>
</dbReference>
<dbReference type="Gene3D" id="3.20.20.80">
    <property type="entry name" value="Glycosidases"/>
    <property type="match status" value="1"/>
</dbReference>
<dbReference type="PANTHER" id="PTHR34135">
    <property type="entry name" value="LYSOZYME"/>
    <property type="match status" value="1"/>
</dbReference>
<keyword evidence="3" id="KW-1133">Transmembrane helix</keyword>
<protein>
    <recommendedName>
        <fullName evidence="6">Lysozyme</fullName>
    </recommendedName>
</protein>
<reference evidence="4 5" key="2">
    <citation type="submission" date="2008-11" db="EMBL/GenBank/DDBJ databases">
        <authorList>
            <person name="Fulton L."/>
            <person name="Clifton S."/>
            <person name="Fulton B."/>
            <person name="Xu J."/>
            <person name="Minx P."/>
            <person name="Pepin K.H."/>
            <person name="Johnson M."/>
            <person name="Bhonagiri V."/>
            <person name="Nash W.E."/>
            <person name="Mardis E.R."/>
            <person name="Wilson R.K."/>
        </authorList>
    </citation>
    <scope>NUCLEOTIDE SEQUENCE [LARGE SCALE GENOMIC DNA]</scope>
    <source>
        <strain evidence="4 5">ATCC 43243</strain>
    </source>
</reference>